<dbReference type="PANTHER" id="PTHR34581:SF2">
    <property type="entry name" value="PTS SYSTEM N,N'-DIACETYLCHITOBIOSE-SPECIFIC EIIB COMPONENT"/>
    <property type="match status" value="1"/>
</dbReference>
<dbReference type="Gene3D" id="3.40.50.2300">
    <property type="match status" value="1"/>
</dbReference>
<dbReference type="GO" id="GO:0009401">
    <property type="term" value="P:phosphoenolpyruvate-dependent sugar phosphotransferase system"/>
    <property type="evidence" value="ECO:0007669"/>
    <property type="project" value="UniProtKB-KW"/>
</dbReference>
<keyword evidence="3" id="KW-0762">Sugar transport</keyword>
<evidence type="ECO:0000259" key="9">
    <source>
        <dbReference type="PROSITE" id="PS51100"/>
    </source>
</evidence>
<evidence type="ECO:0000256" key="3">
    <source>
        <dbReference type="ARBA" id="ARBA00022597"/>
    </source>
</evidence>
<gene>
    <name evidence="10" type="ORF">HNP21_006203</name>
</gene>
<dbReference type="InterPro" id="IPR051819">
    <property type="entry name" value="PTS_sugar-specific_EIIB"/>
</dbReference>
<keyword evidence="2" id="KW-0597">Phosphoprotein</keyword>
<dbReference type="Proteomes" id="UP000543174">
    <property type="component" value="Unassembled WGS sequence"/>
</dbReference>
<protein>
    <submittedName>
        <fullName evidence="10">PTS system cellobiose-specific IIB component</fullName>
    </submittedName>
</protein>
<keyword evidence="6" id="KW-0418">Kinase</keyword>
<feature type="domain" description="PTS EIIB type-3" evidence="9">
    <location>
        <begin position="1"/>
        <end position="102"/>
    </location>
</feature>
<evidence type="ECO:0000256" key="1">
    <source>
        <dbReference type="ARBA" id="ARBA00022448"/>
    </source>
</evidence>
<evidence type="ECO:0000259" key="8">
    <source>
        <dbReference type="PROSITE" id="PS50206"/>
    </source>
</evidence>
<organism evidence="10 11">
    <name type="scientific">Priestia aryabhattai</name>
    <name type="common">Bacillus aryabhattai</name>
    <dbReference type="NCBI Taxonomy" id="412384"/>
    <lineage>
        <taxon>Bacteria</taxon>
        <taxon>Bacillati</taxon>
        <taxon>Bacillota</taxon>
        <taxon>Bacilli</taxon>
        <taxon>Bacillales</taxon>
        <taxon>Bacillaceae</taxon>
        <taxon>Priestia</taxon>
    </lineage>
</organism>
<keyword evidence="4" id="KW-0808">Transferase</keyword>
<evidence type="ECO:0000313" key="11">
    <source>
        <dbReference type="Proteomes" id="UP000543174"/>
    </source>
</evidence>
<keyword evidence="11" id="KW-1185">Reference proteome</keyword>
<dbReference type="GO" id="GO:0008982">
    <property type="term" value="F:protein-N(PI)-phosphohistidine-sugar phosphotransferase activity"/>
    <property type="evidence" value="ECO:0007669"/>
    <property type="project" value="InterPro"/>
</dbReference>
<feature type="modified residue" description="Phosphocysteine; by EIIA" evidence="7">
    <location>
        <position position="7"/>
    </location>
</feature>
<comment type="caution">
    <text evidence="10">The sequence shown here is derived from an EMBL/GenBank/DDBJ whole genome shotgun (WGS) entry which is preliminary data.</text>
</comment>
<reference evidence="10" key="1">
    <citation type="submission" date="2020-08" db="EMBL/GenBank/DDBJ databases">
        <title>Functional genomics of gut bacteria from endangered species of beetles.</title>
        <authorList>
            <person name="Carlos-Shanley C."/>
        </authorList>
    </citation>
    <scope>NUCLEOTIDE SEQUENCE [LARGE SCALE GENOMIC DNA]</scope>
    <source>
        <strain evidence="10">S00060</strain>
    </source>
</reference>
<dbReference type="RefSeq" id="WP_029320930.1">
    <property type="nucleotide sequence ID" value="NZ_CP129008.1"/>
</dbReference>
<keyword evidence="1" id="KW-0813">Transport</keyword>
<dbReference type="InterPro" id="IPR036095">
    <property type="entry name" value="PTS_EIIB-like_sf"/>
</dbReference>
<dbReference type="InterPro" id="IPR003501">
    <property type="entry name" value="PTS_EIIB_2/3"/>
</dbReference>
<dbReference type="SUPFAM" id="SSF52794">
    <property type="entry name" value="PTS system IIB component-like"/>
    <property type="match status" value="1"/>
</dbReference>
<dbReference type="InterPro" id="IPR001763">
    <property type="entry name" value="Rhodanese-like_dom"/>
</dbReference>
<dbReference type="PROSITE" id="PS50206">
    <property type="entry name" value="RHODANESE_3"/>
    <property type="match status" value="1"/>
</dbReference>
<evidence type="ECO:0000256" key="6">
    <source>
        <dbReference type="ARBA" id="ARBA00022777"/>
    </source>
</evidence>
<evidence type="ECO:0000256" key="4">
    <source>
        <dbReference type="ARBA" id="ARBA00022679"/>
    </source>
</evidence>
<feature type="domain" description="Rhodanese" evidence="8">
    <location>
        <begin position="2"/>
        <end position="50"/>
    </location>
</feature>
<name>A0A7W3RI69_PRIAR</name>
<dbReference type="GO" id="GO:0016301">
    <property type="term" value="F:kinase activity"/>
    <property type="evidence" value="ECO:0007669"/>
    <property type="project" value="UniProtKB-KW"/>
</dbReference>
<sequence>MKVLFVCAGGMSSAIVVNALKKEGQKHDLNLEVLAVGTQEFDSEVRNGWDVAMVAPQVKHRFDGFKQSADEVGVPCQVIPPQAYSPLGGPTLLKLVNELLEK</sequence>
<evidence type="ECO:0000256" key="5">
    <source>
        <dbReference type="ARBA" id="ARBA00022683"/>
    </source>
</evidence>
<proteinExistence type="predicted"/>
<dbReference type="EMBL" id="JACJHT010000024">
    <property type="protein sequence ID" value="MBA9043025.1"/>
    <property type="molecule type" value="Genomic_DNA"/>
</dbReference>
<evidence type="ECO:0000256" key="2">
    <source>
        <dbReference type="ARBA" id="ARBA00022553"/>
    </source>
</evidence>
<dbReference type="PANTHER" id="PTHR34581">
    <property type="entry name" value="PTS SYSTEM N,N'-DIACETYLCHITOBIOSE-SPECIFIC EIIB COMPONENT"/>
    <property type="match status" value="1"/>
</dbReference>
<evidence type="ECO:0000256" key="7">
    <source>
        <dbReference type="PROSITE-ProRule" id="PRU00423"/>
    </source>
</evidence>
<dbReference type="AlphaFoldDB" id="A0A7W3RI69"/>
<dbReference type="PROSITE" id="PS51100">
    <property type="entry name" value="PTS_EIIB_TYPE_3"/>
    <property type="match status" value="1"/>
</dbReference>
<accession>A0A7W3RI69</accession>
<dbReference type="InterPro" id="IPR013012">
    <property type="entry name" value="PTS_EIIB_3"/>
</dbReference>
<dbReference type="Pfam" id="PF02302">
    <property type="entry name" value="PTS_IIB"/>
    <property type="match status" value="1"/>
</dbReference>
<evidence type="ECO:0000313" key="10">
    <source>
        <dbReference type="EMBL" id="MBA9043025.1"/>
    </source>
</evidence>
<keyword evidence="5" id="KW-0598">Phosphotransferase system</keyword>
<dbReference type="CDD" id="cd05564">
    <property type="entry name" value="PTS_IIB_chitobiose_lichenan"/>
    <property type="match status" value="1"/>
</dbReference>